<dbReference type="EMBL" id="JAUSUP010000004">
    <property type="protein sequence ID" value="MDQ0351897.1"/>
    <property type="molecule type" value="Genomic_DNA"/>
</dbReference>
<proteinExistence type="predicted"/>
<protein>
    <submittedName>
        <fullName evidence="1">Uncharacterized protein</fullName>
    </submittedName>
</protein>
<dbReference type="Proteomes" id="UP001236723">
    <property type="component" value="Unassembled WGS sequence"/>
</dbReference>
<name>A0ABU0DTZ2_9BACI</name>
<keyword evidence="2" id="KW-1185">Reference proteome</keyword>
<gene>
    <name evidence="1" type="ORF">J2R98_001729</name>
</gene>
<organism evidence="1 2">
    <name type="scientific">Alkalibacillus filiformis</name>
    <dbReference type="NCBI Taxonomy" id="200990"/>
    <lineage>
        <taxon>Bacteria</taxon>
        <taxon>Bacillati</taxon>
        <taxon>Bacillota</taxon>
        <taxon>Bacilli</taxon>
        <taxon>Bacillales</taxon>
        <taxon>Bacillaceae</taxon>
        <taxon>Alkalibacillus</taxon>
    </lineage>
</organism>
<accession>A0ABU0DTZ2</accession>
<evidence type="ECO:0000313" key="2">
    <source>
        <dbReference type="Proteomes" id="UP001236723"/>
    </source>
</evidence>
<sequence length="36" mass="4153">MDAVFRTEAGIFNYRVAGVLIHNDCVLLHKDKEDDF</sequence>
<reference evidence="1 2" key="1">
    <citation type="submission" date="2023-07" db="EMBL/GenBank/DDBJ databases">
        <title>Genomic Encyclopedia of Type Strains, Phase IV (KMG-IV): sequencing the most valuable type-strain genomes for metagenomic binning, comparative biology and taxonomic classification.</title>
        <authorList>
            <person name="Goeker M."/>
        </authorList>
    </citation>
    <scope>NUCLEOTIDE SEQUENCE [LARGE SCALE GENOMIC DNA]</scope>
    <source>
        <strain evidence="1 2">DSM 15448</strain>
    </source>
</reference>
<evidence type="ECO:0000313" key="1">
    <source>
        <dbReference type="EMBL" id="MDQ0351897.1"/>
    </source>
</evidence>
<comment type="caution">
    <text evidence="1">The sequence shown here is derived from an EMBL/GenBank/DDBJ whole genome shotgun (WGS) entry which is preliminary data.</text>
</comment>